<organism evidence="2 3">
    <name type="scientific">Saccharospirillum salsuginis</name>
    <dbReference type="NCBI Taxonomy" id="418750"/>
    <lineage>
        <taxon>Bacteria</taxon>
        <taxon>Pseudomonadati</taxon>
        <taxon>Pseudomonadota</taxon>
        <taxon>Gammaproteobacteria</taxon>
        <taxon>Oceanospirillales</taxon>
        <taxon>Saccharospirillaceae</taxon>
        <taxon>Saccharospirillum</taxon>
    </lineage>
</organism>
<dbReference type="SUPFAM" id="SSF47413">
    <property type="entry name" value="lambda repressor-like DNA-binding domains"/>
    <property type="match status" value="1"/>
</dbReference>
<dbReference type="RefSeq" id="WP_229805373.1">
    <property type="nucleotide sequence ID" value="NZ_BMXR01000007.1"/>
</dbReference>
<accession>A0A918KDU5</accession>
<reference evidence="2" key="1">
    <citation type="journal article" date="2014" name="Int. J. Syst. Evol. Microbiol.">
        <title>Complete genome sequence of Corynebacterium casei LMG S-19264T (=DSM 44701T), isolated from a smear-ripened cheese.</title>
        <authorList>
            <consortium name="US DOE Joint Genome Institute (JGI-PGF)"/>
            <person name="Walter F."/>
            <person name="Albersmeier A."/>
            <person name="Kalinowski J."/>
            <person name="Ruckert C."/>
        </authorList>
    </citation>
    <scope>NUCLEOTIDE SEQUENCE</scope>
    <source>
        <strain evidence="2">KCTC 22169</strain>
    </source>
</reference>
<dbReference type="InterPro" id="IPR001387">
    <property type="entry name" value="Cro/C1-type_HTH"/>
</dbReference>
<keyword evidence="3" id="KW-1185">Reference proteome</keyword>
<reference evidence="2" key="2">
    <citation type="submission" date="2020-09" db="EMBL/GenBank/DDBJ databases">
        <authorList>
            <person name="Sun Q."/>
            <person name="Kim S."/>
        </authorList>
    </citation>
    <scope>NUCLEOTIDE SEQUENCE</scope>
    <source>
        <strain evidence="2">KCTC 22169</strain>
    </source>
</reference>
<protein>
    <submittedName>
        <fullName evidence="2">Transcriptional regulator</fullName>
    </submittedName>
</protein>
<dbReference type="PROSITE" id="PS50943">
    <property type="entry name" value="HTH_CROC1"/>
    <property type="match status" value="1"/>
</dbReference>
<dbReference type="EMBL" id="BMXR01000007">
    <property type="protein sequence ID" value="GGX59969.1"/>
    <property type="molecule type" value="Genomic_DNA"/>
</dbReference>
<dbReference type="InterPro" id="IPR010982">
    <property type="entry name" value="Lambda_DNA-bd_dom_sf"/>
</dbReference>
<dbReference type="CDD" id="cd00093">
    <property type="entry name" value="HTH_XRE"/>
    <property type="match status" value="1"/>
</dbReference>
<evidence type="ECO:0000313" key="2">
    <source>
        <dbReference type="EMBL" id="GGX59969.1"/>
    </source>
</evidence>
<name>A0A918KDU5_9GAMM</name>
<feature type="domain" description="HTH cro/C1-type" evidence="1">
    <location>
        <begin position="15"/>
        <end position="58"/>
    </location>
</feature>
<dbReference type="AlphaFoldDB" id="A0A918KDU5"/>
<dbReference type="SMART" id="SM00530">
    <property type="entry name" value="HTH_XRE"/>
    <property type="match status" value="1"/>
</dbReference>
<dbReference type="GO" id="GO:0003677">
    <property type="term" value="F:DNA binding"/>
    <property type="evidence" value="ECO:0007669"/>
    <property type="project" value="InterPro"/>
</dbReference>
<dbReference type="Proteomes" id="UP000626148">
    <property type="component" value="Unassembled WGS sequence"/>
</dbReference>
<evidence type="ECO:0000313" key="3">
    <source>
        <dbReference type="Proteomes" id="UP000626148"/>
    </source>
</evidence>
<dbReference type="Gene3D" id="1.10.260.40">
    <property type="entry name" value="lambda repressor-like DNA-binding domains"/>
    <property type="match status" value="1"/>
</dbReference>
<sequence>MTFSDRLLELIGDSSVSEFARRVGLGESLVRKYLKGSEPTLSRARQIAEATHCSLEWLASGEGDPYHQADVVDMGALQTALQIISDEPGMEAWVIPEESTLIRMIAVYQYLLATKLRDGEFDEPLARSFARFLKSGQNLDSFKAERIR</sequence>
<comment type="caution">
    <text evidence="2">The sequence shown here is derived from an EMBL/GenBank/DDBJ whole genome shotgun (WGS) entry which is preliminary data.</text>
</comment>
<proteinExistence type="predicted"/>
<evidence type="ECO:0000259" key="1">
    <source>
        <dbReference type="PROSITE" id="PS50943"/>
    </source>
</evidence>
<gene>
    <name evidence="2" type="ORF">GCM10007392_29950</name>
</gene>
<dbReference type="Pfam" id="PF01381">
    <property type="entry name" value="HTH_3"/>
    <property type="match status" value="1"/>
</dbReference>